<keyword evidence="6" id="KW-1185">Reference proteome</keyword>
<reference evidence="6" key="1">
    <citation type="submission" date="2011-12" db="EMBL/GenBank/DDBJ databases">
        <title>The Draft Genome of Lepisosteus oculatus.</title>
        <authorList>
            <consortium name="The Broad Institute Genome Assembly &amp; Analysis Group"/>
            <consortium name="Computational R&amp;D Group"/>
            <consortium name="and Sequencing Platform"/>
            <person name="Di Palma F."/>
            <person name="Alfoldi J."/>
            <person name="Johnson J."/>
            <person name="Berlin A."/>
            <person name="Gnerre S."/>
            <person name="Jaffe D."/>
            <person name="MacCallum I."/>
            <person name="Young S."/>
            <person name="Walker B.J."/>
            <person name="Lander E.S."/>
            <person name="Lindblad-Toh K."/>
        </authorList>
    </citation>
    <scope>NUCLEOTIDE SEQUENCE [LARGE SCALE GENOMIC DNA]</scope>
</reference>
<dbReference type="eggNOG" id="ENOG502QWAR">
    <property type="taxonomic scope" value="Eukaryota"/>
</dbReference>
<dbReference type="GO" id="GO:0097228">
    <property type="term" value="C:sperm principal piece"/>
    <property type="evidence" value="ECO:0007669"/>
    <property type="project" value="InterPro"/>
</dbReference>
<dbReference type="InterPro" id="IPR053871">
    <property type="entry name" value="CATSPERG_beta-prop"/>
</dbReference>
<evidence type="ECO:0000259" key="3">
    <source>
        <dbReference type="Pfam" id="PF22846"/>
    </source>
</evidence>
<dbReference type="EMBL" id="AHAT01029427">
    <property type="status" value="NOT_ANNOTATED_CDS"/>
    <property type="molecule type" value="Genomic_DNA"/>
</dbReference>
<dbReference type="EMBL" id="AHAT01029425">
    <property type="status" value="NOT_ANNOTATED_CDS"/>
    <property type="molecule type" value="Genomic_DNA"/>
</dbReference>
<dbReference type="EMBL" id="AHAT01029424">
    <property type="status" value="NOT_ANNOTATED_CDS"/>
    <property type="molecule type" value="Genomic_DNA"/>
</dbReference>
<sequence>QNYLGFPYYLRIDLACETQEMSLQAVREAYLTGLQPVVTVIFQEPVHPVRQKPQRLEARLSTAPVLDDGKSPSVASKQLSSFVVSLHSVSKRTLALNLTAAWCVCFPGLAYQSSYSLTPPRQAVSRKAASAGRQRTKELLPSRQKIPEVKPEWKPVSQVPVEVLLLTLKGLIGCSTQFILYNDLCVLTVGADQLSMESCWVGSLGCPQAEFSSTIQDAIATESALFIRQNQLVHQFTGNFSLLPLNTPPSVYWKRVLQGLCVSKLVPVTYPHHGREYFYILGGGWQRGHIYRAQIQDGDVEFTQLLDSEISACLQANGLTHELLPEEGLDRAYQLLLCCTESGAPGAGGWSRADESFHLGAALPKFLPRENGLQQFVMVTGSTQYSDIPLLLRGINFNPFSRVLFLWGNALLCSFDVGFSYMFLTGFPSDQRIKYFTLSLTGEFTFVTDSEQVWWGQERMPTVVSVRPSAAWDAFSSLQSLKGWGSYQCAHSLVTVFYDSEKLLQELVYTVDSAGRGSLVKRRLPVPEILSHYHFSQSPYSSQHTEQSSEFMFERLCPFFSMRVEEAPPPELFSRVQHYRAEPPTVLRSPGLHSISSLAVYQGLLHQLLWLHASYNRPYGDPVHDPTWRWWKNKVVYEDYYFYLASNRLSSGGVYVSMQDYAKVYSSPSTKPLPDRIYLDRGTSYSFSVYLTASLSQTDASFVQETLGQMWLSAGVSDASFILVNIHRQEIIGRAAVLYRVQVSDQGKFPGQALTGQDLMVFTLFLSVVHSELHCYQQTESGLSFQGQEKVPVYIGCPPGRRLVFDVSSTLRHGTKLNKRYFNCPKPDPERPCFYYEDTFYPFFLIQDMVSGESGRFLGSYTFKVVGGGPYSYDNLRNYTVEEVLRYNSLNHSSEMALVWMMADESGRPFNTTEEGFPILQGASSSIGWICQRNSPCTDIPVTGLMAPEFFFLIEVSNSRGVDVSTYCDYALQFVIHVHGLPLDPYRGLFHMLVSA</sequence>
<dbReference type="PANTHER" id="PTHR14327">
    <property type="entry name" value="CATION CHANNEL SPERM-ASSOCIATED PROTEIN SUBUNIT GAMMA"/>
    <property type="match status" value="1"/>
</dbReference>
<evidence type="ECO:0000259" key="4">
    <source>
        <dbReference type="Pfam" id="PF22851"/>
    </source>
</evidence>
<evidence type="ECO:0000259" key="2">
    <source>
        <dbReference type="Pfam" id="PF22840"/>
    </source>
</evidence>
<dbReference type="Pfam" id="PF15064">
    <property type="entry name" value="CATSPERG_beta-prop"/>
    <property type="match status" value="1"/>
</dbReference>
<dbReference type="InParanoid" id="W5NAF3"/>
<evidence type="ECO:0000313" key="5">
    <source>
        <dbReference type="Ensembl" id="ENSLOCP00000017612.1"/>
    </source>
</evidence>
<dbReference type="InterPro" id="IPR028246">
    <property type="entry name" value="CATSPERG"/>
</dbReference>
<dbReference type="InterPro" id="IPR053874">
    <property type="entry name" value="CATSPERG_Ig-like"/>
</dbReference>
<proteinExistence type="predicted"/>
<evidence type="ECO:0008006" key="7">
    <source>
        <dbReference type="Google" id="ProtNLM"/>
    </source>
</evidence>
<dbReference type="GO" id="GO:0036128">
    <property type="term" value="C:CatSper complex"/>
    <property type="evidence" value="ECO:0007669"/>
    <property type="project" value="InterPro"/>
</dbReference>
<name>W5NAF3_LEPOC</name>
<evidence type="ECO:0000259" key="1">
    <source>
        <dbReference type="Pfam" id="PF15064"/>
    </source>
</evidence>
<dbReference type="GO" id="GO:0031514">
    <property type="term" value="C:motile cilium"/>
    <property type="evidence" value="ECO:0000318"/>
    <property type="project" value="GO_Central"/>
</dbReference>
<feature type="domain" description="CATSPERG C-terminal" evidence="3">
    <location>
        <begin position="821"/>
        <end position="996"/>
    </location>
</feature>
<organism evidence="5 6">
    <name type="scientific">Lepisosteus oculatus</name>
    <name type="common">Spotted gar</name>
    <dbReference type="NCBI Taxonomy" id="7918"/>
    <lineage>
        <taxon>Eukaryota</taxon>
        <taxon>Metazoa</taxon>
        <taxon>Chordata</taxon>
        <taxon>Craniata</taxon>
        <taxon>Vertebrata</taxon>
        <taxon>Euteleostomi</taxon>
        <taxon>Actinopterygii</taxon>
        <taxon>Neopterygii</taxon>
        <taxon>Holostei</taxon>
        <taxon>Semionotiformes</taxon>
        <taxon>Lepisosteidae</taxon>
        <taxon>Lepisosteus</taxon>
    </lineage>
</organism>
<dbReference type="Ensembl" id="ENSLOCT00000017644.1">
    <property type="protein sequence ID" value="ENSLOCP00000017612.1"/>
    <property type="gene ID" value="ENSLOCG00000014303.1"/>
</dbReference>
<dbReference type="InterPro" id="IPR053873">
    <property type="entry name" value="CATSPERG_C"/>
</dbReference>
<dbReference type="OMA" id="WRWWKNR"/>
<feature type="domain" description="CATSPERG N-terminal" evidence="2">
    <location>
        <begin position="2"/>
        <end position="67"/>
    </location>
</feature>
<dbReference type="GeneTree" id="ENSGT00390000014139"/>
<accession>W5NAF3</accession>
<dbReference type="AlphaFoldDB" id="W5NAF3"/>
<dbReference type="EMBL" id="AHAT01029426">
    <property type="status" value="NOT_ANNOTATED_CDS"/>
    <property type="molecule type" value="Genomic_DNA"/>
</dbReference>
<dbReference type="PANTHER" id="PTHR14327:SF1">
    <property type="entry name" value="CATION CHANNEL SPERM-ASSOCIATED AUXILIARY SUBUNIT GAMMA"/>
    <property type="match status" value="1"/>
</dbReference>
<feature type="domain" description="CATSPERG Ig-like" evidence="4">
    <location>
        <begin position="673"/>
        <end position="794"/>
    </location>
</feature>
<dbReference type="Pfam" id="PF22840">
    <property type="entry name" value="CATSPERG_NTD"/>
    <property type="match status" value="1"/>
</dbReference>
<dbReference type="Pfam" id="PF22846">
    <property type="entry name" value="CATSPERG_C"/>
    <property type="match status" value="1"/>
</dbReference>
<evidence type="ECO:0000313" key="6">
    <source>
        <dbReference type="Proteomes" id="UP000018468"/>
    </source>
</evidence>
<dbReference type="Bgee" id="ENSLOCG00000014303">
    <property type="expression patterns" value="Expressed in testis and 4 other cell types or tissues"/>
</dbReference>
<dbReference type="Proteomes" id="UP000018468">
    <property type="component" value="Linkage group LG2"/>
</dbReference>
<dbReference type="Pfam" id="PF22851">
    <property type="entry name" value="CATSPERG_Ig-like"/>
    <property type="match status" value="1"/>
</dbReference>
<feature type="domain" description="CATSPERG beta-propeller" evidence="1">
    <location>
        <begin position="138"/>
        <end position="568"/>
    </location>
</feature>
<reference evidence="5" key="3">
    <citation type="submission" date="2025-09" db="UniProtKB">
        <authorList>
            <consortium name="Ensembl"/>
        </authorList>
    </citation>
    <scope>IDENTIFICATION</scope>
</reference>
<dbReference type="HOGENOM" id="CLU_010744_0_0_1"/>
<dbReference type="STRING" id="7918.ENSLOCP00000017612"/>
<dbReference type="InterPro" id="IPR053872">
    <property type="entry name" value="CATSPERG_N"/>
</dbReference>
<reference evidence="5" key="2">
    <citation type="submission" date="2025-08" db="UniProtKB">
        <authorList>
            <consortium name="Ensembl"/>
        </authorList>
    </citation>
    <scope>IDENTIFICATION</scope>
</reference>
<protein>
    <recommendedName>
        <fullName evidence="7">Cation channel sperm associated auxiliary subunit gamma</fullName>
    </recommendedName>
</protein>